<feature type="signal peptide" evidence="1">
    <location>
        <begin position="1"/>
        <end position="22"/>
    </location>
</feature>
<dbReference type="Pfam" id="PF20033">
    <property type="entry name" value="DUF6438"/>
    <property type="match status" value="1"/>
</dbReference>
<dbReference type="InterPro" id="IPR045497">
    <property type="entry name" value="DUF6438"/>
</dbReference>
<feature type="domain" description="DUF6438" evidence="2">
    <location>
        <begin position="60"/>
        <end position="167"/>
    </location>
</feature>
<proteinExistence type="predicted"/>
<sequence length="182" mass="19149">MRAFLFAPFIALLELSALPACTVNHSVPAATAVPTAPASLPAPPTDGRPVAGAPVQAVPVLTFGKTPCFGKCPHFTAQIYADGRMHYEGFKYAPVEGTYDMQLGAAVVKELMQAAEARQFRSFNAEYGSGASDMPSTGLTITYPDGSKKSVRAEGDAPAELQQLFALVNARIEKALSTVSAK</sequence>
<evidence type="ECO:0000313" key="4">
    <source>
        <dbReference type="Proteomes" id="UP001250698"/>
    </source>
</evidence>
<name>A0ABU3TIM7_9BACT</name>
<gene>
    <name evidence="3" type="ORF">ROI90_12555</name>
</gene>
<evidence type="ECO:0000256" key="1">
    <source>
        <dbReference type="SAM" id="SignalP"/>
    </source>
</evidence>
<protein>
    <submittedName>
        <fullName evidence="3">DUF6438 domain-containing protein</fullName>
    </submittedName>
</protein>
<dbReference type="RefSeq" id="WP_315998697.1">
    <property type="nucleotide sequence ID" value="NZ_JAWDJT010000008.1"/>
</dbReference>
<evidence type="ECO:0000313" key="3">
    <source>
        <dbReference type="EMBL" id="MDU0371230.1"/>
    </source>
</evidence>
<dbReference type="Proteomes" id="UP001250698">
    <property type="component" value="Unassembled WGS sequence"/>
</dbReference>
<dbReference type="EMBL" id="JAWDJT010000008">
    <property type="protein sequence ID" value="MDU0371230.1"/>
    <property type="molecule type" value="Genomic_DNA"/>
</dbReference>
<keyword evidence="1" id="KW-0732">Signal</keyword>
<organism evidence="3 4">
    <name type="scientific">Hymenobacter endophyticus</name>
    <dbReference type="NCBI Taxonomy" id="3076335"/>
    <lineage>
        <taxon>Bacteria</taxon>
        <taxon>Pseudomonadati</taxon>
        <taxon>Bacteroidota</taxon>
        <taxon>Cytophagia</taxon>
        <taxon>Cytophagales</taxon>
        <taxon>Hymenobacteraceae</taxon>
        <taxon>Hymenobacter</taxon>
    </lineage>
</organism>
<feature type="chain" id="PRO_5045686033" evidence="1">
    <location>
        <begin position="23"/>
        <end position="182"/>
    </location>
</feature>
<evidence type="ECO:0000259" key="2">
    <source>
        <dbReference type="Pfam" id="PF20033"/>
    </source>
</evidence>
<accession>A0ABU3TIM7</accession>
<keyword evidence="4" id="KW-1185">Reference proteome</keyword>
<comment type="caution">
    <text evidence="3">The sequence shown here is derived from an EMBL/GenBank/DDBJ whole genome shotgun (WGS) entry which is preliminary data.</text>
</comment>
<reference evidence="3 4" key="1">
    <citation type="submission" date="2023-10" db="EMBL/GenBank/DDBJ databases">
        <title>Hymenobacter endophyticus sp. nov., an isolate from the leaf tissues of wheat.</title>
        <authorList>
            <person name="Dai Y."/>
        </authorList>
    </citation>
    <scope>NUCLEOTIDE SEQUENCE [LARGE SCALE GENOMIC DNA]</scope>
    <source>
        <strain evidence="3 4">ZK17L-C2</strain>
    </source>
</reference>